<reference evidence="4" key="1">
    <citation type="journal article" date="2017" name="Genome Biol.">
        <title>Comparative genomics reveals high biological diversity and specific adaptations in the industrially and medically important fungal genus Aspergillus.</title>
        <authorList>
            <person name="de Vries R.P."/>
            <person name="Riley R."/>
            <person name="Wiebenga A."/>
            <person name="Aguilar-Osorio G."/>
            <person name="Amillis S."/>
            <person name="Uchima C.A."/>
            <person name="Anderluh G."/>
            <person name="Asadollahi M."/>
            <person name="Askin M."/>
            <person name="Barry K."/>
            <person name="Battaglia E."/>
            <person name="Bayram O."/>
            <person name="Benocci T."/>
            <person name="Braus-Stromeyer S.A."/>
            <person name="Caldana C."/>
            <person name="Canovas D."/>
            <person name="Cerqueira G.C."/>
            <person name="Chen F."/>
            <person name="Chen W."/>
            <person name="Choi C."/>
            <person name="Clum A."/>
            <person name="Dos Santos R.A."/>
            <person name="Damasio A.R."/>
            <person name="Diallinas G."/>
            <person name="Emri T."/>
            <person name="Fekete E."/>
            <person name="Flipphi M."/>
            <person name="Freyberg S."/>
            <person name="Gallo A."/>
            <person name="Gournas C."/>
            <person name="Habgood R."/>
            <person name="Hainaut M."/>
            <person name="Harispe M.L."/>
            <person name="Henrissat B."/>
            <person name="Hilden K.S."/>
            <person name="Hope R."/>
            <person name="Hossain A."/>
            <person name="Karabika E."/>
            <person name="Karaffa L."/>
            <person name="Karanyi Z."/>
            <person name="Krasevec N."/>
            <person name="Kuo A."/>
            <person name="Kusch H."/>
            <person name="LaButti K."/>
            <person name="Lagendijk E.L."/>
            <person name="Lapidus A."/>
            <person name="Levasseur A."/>
            <person name="Lindquist E."/>
            <person name="Lipzen A."/>
            <person name="Logrieco A.F."/>
            <person name="MacCabe A."/>
            <person name="Maekelae M.R."/>
            <person name="Malavazi I."/>
            <person name="Melin P."/>
            <person name="Meyer V."/>
            <person name="Mielnichuk N."/>
            <person name="Miskei M."/>
            <person name="Molnar A.P."/>
            <person name="Mule G."/>
            <person name="Ngan C.Y."/>
            <person name="Orejas M."/>
            <person name="Orosz E."/>
            <person name="Ouedraogo J.P."/>
            <person name="Overkamp K.M."/>
            <person name="Park H.-S."/>
            <person name="Perrone G."/>
            <person name="Piumi F."/>
            <person name="Punt P.J."/>
            <person name="Ram A.F."/>
            <person name="Ramon A."/>
            <person name="Rauscher S."/>
            <person name="Record E."/>
            <person name="Riano-Pachon D.M."/>
            <person name="Robert V."/>
            <person name="Roehrig J."/>
            <person name="Ruller R."/>
            <person name="Salamov A."/>
            <person name="Salih N.S."/>
            <person name="Samson R.A."/>
            <person name="Sandor E."/>
            <person name="Sanguinetti M."/>
            <person name="Schuetze T."/>
            <person name="Sepcic K."/>
            <person name="Shelest E."/>
            <person name="Sherlock G."/>
            <person name="Sophianopoulou V."/>
            <person name="Squina F.M."/>
            <person name="Sun H."/>
            <person name="Susca A."/>
            <person name="Todd R.B."/>
            <person name="Tsang A."/>
            <person name="Unkles S.E."/>
            <person name="van de Wiele N."/>
            <person name="van Rossen-Uffink D."/>
            <person name="Oliveira J.V."/>
            <person name="Vesth T.C."/>
            <person name="Visser J."/>
            <person name="Yu J.-H."/>
            <person name="Zhou M."/>
            <person name="Andersen M.R."/>
            <person name="Archer D.B."/>
            <person name="Baker S.E."/>
            <person name="Benoit I."/>
            <person name="Brakhage A.A."/>
            <person name="Braus G.H."/>
            <person name="Fischer R."/>
            <person name="Frisvad J.C."/>
            <person name="Goldman G.H."/>
            <person name="Houbraken J."/>
            <person name="Oakley B."/>
            <person name="Pocsi I."/>
            <person name="Scazzocchio C."/>
            <person name="Seiboth B."/>
            <person name="vanKuyk P.A."/>
            <person name="Wortman J."/>
            <person name="Dyer P.S."/>
            <person name="Grigoriev I.V."/>
        </authorList>
    </citation>
    <scope>NUCLEOTIDE SEQUENCE [LARGE SCALE GENOMIC DNA]</scope>
    <source>
        <strain evidence="4">ATCC 16872 / CBS 172.66 / WB 5094</strain>
    </source>
</reference>
<dbReference type="SUPFAM" id="SSF51322">
    <property type="entry name" value="Cyanovirin-N"/>
    <property type="match status" value="1"/>
</dbReference>
<organism evidence="3 4">
    <name type="scientific">Aspergillus aculeatus (strain ATCC 16872 / CBS 172.66 / WB 5094)</name>
    <dbReference type="NCBI Taxonomy" id="690307"/>
    <lineage>
        <taxon>Eukaryota</taxon>
        <taxon>Fungi</taxon>
        <taxon>Dikarya</taxon>
        <taxon>Ascomycota</taxon>
        <taxon>Pezizomycotina</taxon>
        <taxon>Eurotiomycetes</taxon>
        <taxon>Eurotiomycetidae</taxon>
        <taxon>Eurotiales</taxon>
        <taxon>Aspergillaceae</taxon>
        <taxon>Aspergillus</taxon>
        <taxon>Aspergillus subgen. Circumdati</taxon>
    </lineage>
</organism>
<dbReference type="Pfam" id="PF08881">
    <property type="entry name" value="CVNH"/>
    <property type="match status" value="1"/>
</dbReference>
<dbReference type="STRING" id="690307.A0A1L9X030"/>
<dbReference type="OMA" id="EDRECAG"/>
<dbReference type="Gene3D" id="2.30.60.10">
    <property type="entry name" value="Cyanovirin-N"/>
    <property type="match status" value="1"/>
</dbReference>
<evidence type="ECO:0000256" key="1">
    <source>
        <dbReference type="SAM" id="SignalP"/>
    </source>
</evidence>
<evidence type="ECO:0000313" key="3">
    <source>
        <dbReference type="EMBL" id="OJK01811.1"/>
    </source>
</evidence>
<dbReference type="OrthoDB" id="4672515at2759"/>
<dbReference type="EMBL" id="KV878974">
    <property type="protein sequence ID" value="OJK01811.1"/>
    <property type="molecule type" value="Genomic_DNA"/>
</dbReference>
<dbReference type="Proteomes" id="UP000184546">
    <property type="component" value="Unassembled WGS sequence"/>
</dbReference>
<dbReference type="RefSeq" id="XP_020058150.1">
    <property type="nucleotide sequence ID" value="XM_020201040.1"/>
</dbReference>
<protein>
    <recommendedName>
        <fullName evidence="2">Cyanovirin-N domain-containing protein</fullName>
    </recommendedName>
</protein>
<evidence type="ECO:0000259" key="2">
    <source>
        <dbReference type="Pfam" id="PF08881"/>
    </source>
</evidence>
<feature type="domain" description="Cyanovirin-N" evidence="2">
    <location>
        <begin position="22"/>
        <end position="132"/>
    </location>
</feature>
<evidence type="ECO:0000313" key="4">
    <source>
        <dbReference type="Proteomes" id="UP000184546"/>
    </source>
</evidence>
<dbReference type="AlphaFoldDB" id="A0A1L9X030"/>
<feature type="signal peptide" evidence="1">
    <location>
        <begin position="1"/>
        <end position="19"/>
    </location>
</feature>
<accession>A0A1L9X030</accession>
<gene>
    <name evidence="3" type="ORF">ASPACDRAFT_42075</name>
</gene>
<keyword evidence="1" id="KW-0732">Signal</keyword>
<dbReference type="VEuPathDB" id="FungiDB:ASPACDRAFT_42075"/>
<sequence>MQLTPAILLIAGLCTAVHSQGFADDCTDIYLKENWLVGTCPTSDGSGTITSSVYLPNKITNSEATLAFLVLPHASTSSVESRSGAYSQSCSDCILLDEGATLQCYCEATYATNDKNTTLNLEEHIANYDGHLLSNLTGSVTSIPADSSWPIPSDFEVQLQVSSLNNNCSTIGGYLTLNDPQDCYYLNLGVEYYWYAATTVNNLGWKIVAYHDSTCSGEAVGTFTPENVDTCLTFEDGVSGFAVIPLWNAD</sequence>
<feature type="chain" id="PRO_5012363558" description="Cyanovirin-N domain-containing protein" evidence="1">
    <location>
        <begin position="20"/>
        <end position="250"/>
    </location>
</feature>
<name>A0A1L9X030_ASPA1</name>
<keyword evidence="4" id="KW-1185">Reference proteome</keyword>
<dbReference type="InterPro" id="IPR036673">
    <property type="entry name" value="Cyanovirin-N_sf"/>
</dbReference>
<dbReference type="InterPro" id="IPR011058">
    <property type="entry name" value="Cyanovirin-N"/>
</dbReference>
<proteinExistence type="predicted"/>
<dbReference type="GeneID" id="30974854"/>